<feature type="compositionally biased region" description="Polar residues" evidence="2">
    <location>
        <begin position="1238"/>
        <end position="1252"/>
    </location>
</feature>
<keyword evidence="4" id="KW-1185">Reference proteome</keyword>
<evidence type="ECO:0000256" key="2">
    <source>
        <dbReference type="SAM" id="MobiDB-lite"/>
    </source>
</evidence>
<feature type="coiled-coil region" evidence="1">
    <location>
        <begin position="410"/>
        <end position="465"/>
    </location>
</feature>
<feature type="coiled-coil region" evidence="1">
    <location>
        <begin position="820"/>
        <end position="847"/>
    </location>
</feature>
<feature type="coiled-coil region" evidence="1">
    <location>
        <begin position="7"/>
        <end position="188"/>
    </location>
</feature>
<reference evidence="3" key="1">
    <citation type="submission" date="2022-12" db="EMBL/GenBank/DDBJ databases">
        <title>Chromosome-level genome assembly of the bean flower thrips Megalurothrips usitatus.</title>
        <authorList>
            <person name="Ma L."/>
            <person name="Liu Q."/>
            <person name="Li H."/>
            <person name="Cai W."/>
        </authorList>
    </citation>
    <scope>NUCLEOTIDE SEQUENCE</scope>
    <source>
        <strain evidence="3">Cailab_2022a</strain>
    </source>
</reference>
<comment type="caution">
    <text evidence="3">The sequence shown here is derived from an EMBL/GenBank/DDBJ whole genome shotgun (WGS) entry which is preliminary data.</text>
</comment>
<evidence type="ECO:0000313" key="4">
    <source>
        <dbReference type="Proteomes" id="UP001075354"/>
    </source>
</evidence>
<feature type="coiled-coil region" evidence="1">
    <location>
        <begin position="534"/>
        <end position="575"/>
    </location>
</feature>
<dbReference type="Proteomes" id="UP001075354">
    <property type="component" value="Chromosome 9"/>
</dbReference>
<gene>
    <name evidence="3" type="ORF">ONE63_010401</name>
</gene>
<dbReference type="EMBL" id="JAPTSV010000009">
    <property type="protein sequence ID" value="KAJ1523844.1"/>
    <property type="molecule type" value="Genomic_DNA"/>
</dbReference>
<evidence type="ECO:0000313" key="3">
    <source>
        <dbReference type="EMBL" id="KAJ1523844.1"/>
    </source>
</evidence>
<feature type="coiled-coil region" evidence="1">
    <location>
        <begin position="902"/>
        <end position="972"/>
    </location>
</feature>
<sequence length="1252" mass="141494">MALKQAREEFVKKIKSTSESHDKLQNQWHTLSEEKRSLLSELKDLSIKNEDLASALSEVSAQKTALANEKLSLLKEKVCWEEQLQETSQHLQDVKDKLAREDLEKKIVQDKLAEALAANDRLSSNLSIAAQQESDLTATLADMSRQKKAIENQLHSAQKERDQLQISLQETLSQLEGLTRAKENLNQDLGVKLEDVVQHITQIETLADQLKNITSHASKQQAEKEDAVNKLETAQNAMKDLEAKLESKCRLVEELTSALQTKDLLLTQSLASDVSRGELLSKQQIEKEDAVNKLETAQNAMKDLEAKLESKCKLVEELTSALQSKDLLLTQSQASDVSREELLSSCSEKMTSLMQEREKLSEELRNVQAEKQQTHTSLEQLRTEKSGKENDFLVAKAELTGQITYLQGEVEKSAAVRQNLEEKCEKTEEMLQQHKEMLVKSREDKEVLLAQIDELQSAVDVKEELLCDTQKCIEKLRAERDKLRDLLTVKDQIIITHKNTESSLERQSNDELEVAMKLLEGEVHSSHSTSEMMAQELRKAQQNFEAEKVKLEKALEEAQSTAKSFQQETVELKQQLTGPRAGGKLAALQQEEKIWKLDRMKNHLEFQFDSLMTQKIDVEDHLNQLREILKDVSCICDTLFASLPGSCDAVHEVTVMKKEVESKLRAVDKKYADSLCGIISLAHEMFVLRKKQTEDVLSDNVTNGSVVPSDKENIEIRVSKSCEAMTSLMCDVRSAINSCKFLIERCESYLKAQTRESLKIKMTIKEEIPDVASQSGESKLFQSSGSMGEKSVANFTDDFKNCSHDKSEWFGGSTTLEEGYNAMKKSHANLELRIAELSKQLKDLQTSVPEQVHNDMGSKMAKLQDRINVLMLRPTQEQLDDKLKELHNHYSNKLENMKTKMKQIVKDEVEKVEEEKIKSEKEIIAKYSKRISEFEEHVQQLSAQLWKLGEKLLQEQQDHKNAKENLAALKERQRQYLMSKQRTQSLDRLDRLGQGTKKTEPVAQLKRRCNSQIAQSSLVSTKVHPSMDDTFDIVDEGSSRRSTMMAPASMGLAFPEEDEDGEVFNNDYLAELKEGKCKVPSDGRLSELQYRNSLCPPHLKSSYPLETQFHDPQSLRDEEIKGPDRRLSRQGKDRGTTSYKKPGPPTPSKKAGRLSLQGKEDVTPRVAALREHNESVTSQGTGILRAGKTTPSRLRALFTSSKVANAATLPVLKKDENSAPATPTSKRLSIFKRRFGSSKENQSAATGYSSLH</sequence>
<accession>A0AAV7XDS1</accession>
<organism evidence="3 4">
    <name type="scientific">Megalurothrips usitatus</name>
    <name type="common">bean blossom thrips</name>
    <dbReference type="NCBI Taxonomy" id="439358"/>
    <lineage>
        <taxon>Eukaryota</taxon>
        <taxon>Metazoa</taxon>
        <taxon>Ecdysozoa</taxon>
        <taxon>Arthropoda</taxon>
        <taxon>Hexapoda</taxon>
        <taxon>Insecta</taxon>
        <taxon>Pterygota</taxon>
        <taxon>Neoptera</taxon>
        <taxon>Paraneoptera</taxon>
        <taxon>Thysanoptera</taxon>
        <taxon>Terebrantia</taxon>
        <taxon>Thripoidea</taxon>
        <taxon>Thripidae</taxon>
        <taxon>Megalurothrips</taxon>
    </lineage>
</organism>
<feature type="coiled-coil region" evidence="1">
    <location>
        <begin position="217"/>
        <end position="384"/>
    </location>
</feature>
<feature type="compositionally biased region" description="Basic and acidic residues" evidence="2">
    <location>
        <begin position="1113"/>
        <end position="1135"/>
    </location>
</feature>
<feature type="region of interest" description="Disordered" evidence="2">
    <location>
        <begin position="1096"/>
        <end position="1161"/>
    </location>
</feature>
<feature type="region of interest" description="Disordered" evidence="2">
    <location>
        <begin position="1215"/>
        <end position="1252"/>
    </location>
</feature>
<dbReference type="AlphaFoldDB" id="A0AAV7XDS1"/>
<keyword evidence="1" id="KW-0175">Coiled coil</keyword>
<proteinExistence type="predicted"/>
<protein>
    <submittedName>
        <fullName evidence="3">Uncharacterized protein</fullName>
    </submittedName>
</protein>
<name>A0AAV7XDS1_9NEOP</name>
<evidence type="ECO:0000256" key="1">
    <source>
        <dbReference type="SAM" id="Coils"/>
    </source>
</evidence>